<accession>A0A6J7J6C3</accession>
<dbReference type="PANTHER" id="PTHR43617">
    <property type="entry name" value="L-AMINO ACID N-ACETYLTRANSFERASE"/>
    <property type="match status" value="1"/>
</dbReference>
<gene>
    <name evidence="3" type="ORF">UFOPK1827_00212</name>
    <name evidence="4" type="ORF">UFOPK3708_01325</name>
</gene>
<dbReference type="InterPro" id="IPR016181">
    <property type="entry name" value="Acyl_CoA_acyltransferase"/>
</dbReference>
<feature type="domain" description="N-acetyltransferase" evidence="2">
    <location>
        <begin position="55"/>
        <end position="206"/>
    </location>
</feature>
<evidence type="ECO:0000313" key="4">
    <source>
        <dbReference type="EMBL" id="CAB4938893.1"/>
    </source>
</evidence>
<dbReference type="GO" id="GO:0035447">
    <property type="term" value="F:mycothiol synthase activity"/>
    <property type="evidence" value="ECO:0007669"/>
    <property type="project" value="TreeGrafter"/>
</dbReference>
<dbReference type="PANTHER" id="PTHR43617:SF31">
    <property type="entry name" value="MYCOTHIOL ACETYLTRANSFERASE"/>
    <property type="match status" value="1"/>
</dbReference>
<evidence type="ECO:0000259" key="2">
    <source>
        <dbReference type="PROSITE" id="PS51186"/>
    </source>
</evidence>
<organism evidence="4">
    <name type="scientific">freshwater metagenome</name>
    <dbReference type="NCBI Taxonomy" id="449393"/>
    <lineage>
        <taxon>unclassified sequences</taxon>
        <taxon>metagenomes</taxon>
        <taxon>ecological metagenomes</taxon>
    </lineage>
</organism>
<dbReference type="Gene3D" id="3.40.630.30">
    <property type="match status" value="1"/>
</dbReference>
<dbReference type="GO" id="GO:0008999">
    <property type="term" value="F:protein-N-terminal-alanine acetyltransferase activity"/>
    <property type="evidence" value="ECO:0007669"/>
    <property type="project" value="TreeGrafter"/>
</dbReference>
<dbReference type="EMBL" id="CAEZUO010000005">
    <property type="protein sequence ID" value="CAB4595433.1"/>
    <property type="molecule type" value="Genomic_DNA"/>
</dbReference>
<dbReference type="Pfam" id="PF00583">
    <property type="entry name" value="Acetyltransf_1"/>
    <property type="match status" value="1"/>
</dbReference>
<dbReference type="SUPFAM" id="SSF55729">
    <property type="entry name" value="Acyl-CoA N-acyltransferases (Nat)"/>
    <property type="match status" value="1"/>
</dbReference>
<dbReference type="InterPro" id="IPR000182">
    <property type="entry name" value="GNAT_dom"/>
</dbReference>
<proteinExistence type="predicted"/>
<sequence length="206" mass="22759">MRNERRDDAGQLLSLESEPATEADASEAAAAGLGLLRCIDQLRIPLPLANSNPLLSTRAFIPGVDDDAFLRVNNRAFEWHPDQSNWTNDQLNERIREQWFDAEGFLLHEIDGVLAGFCWTMIHPASATDPELGEIYVIAVDPAFHGKGLGRALTIAGLAYLASKSVTVSKLHVEHDNLAAQSLYRDLGFLEHDSHCWWGVAKGESK</sequence>
<dbReference type="EMBL" id="CAFBNA010000087">
    <property type="protein sequence ID" value="CAB4938893.1"/>
    <property type="molecule type" value="Genomic_DNA"/>
</dbReference>
<name>A0A6J7J6C3_9ZZZZ</name>
<dbReference type="GO" id="GO:0010125">
    <property type="term" value="P:mycothiol biosynthetic process"/>
    <property type="evidence" value="ECO:0007669"/>
    <property type="project" value="TreeGrafter"/>
</dbReference>
<protein>
    <submittedName>
        <fullName evidence="4">Unannotated protein</fullName>
    </submittedName>
</protein>
<reference evidence="4" key="1">
    <citation type="submission" date="2020-05" db="EMBL/GenBank/DDBJ databases">
        <authorList>
            <person name="Chiriac C."/>
            <person name="Salcher M."/>
            <person name="Ghai R."/>
            <person name="Kavagutti S V."/>
        </authorList>
    </citation>
    <scope>NUCLEOTIDE SEQUENCE</scope>
</reference>
<evidence type="ECO:0000256" key="1">
    <source>
        <dbReference type="SAM" id="MobiDB-lite"/>
    </source>
</evidence>
<dbReference type="CDD" id="cd04301">
    <property type="entry name" value="NAT_SF"/>
    <property type="match status" value="1"/>
</dbReference>
<dbReference type="InterPro" id="IPR050276">
    <property type="entry name" value="MshD_Acetyltransferase"/>
</dbReference>
<evidence type="ECO:0000313" key="3">
    <source>
        <dbReference type="EMBL" id="CAB4595433.1"/>
    </source>
</evidence>
<feature type="region of interest" description="Disordered" evidence="1">
    <location>
        <begin position="1"/>
        <end position="24"/>
    </location>
</feature>
<dbReference type="AlphaFoldDB" id="A0A6J7J6C3"/>
<dbReference type="PROSITE" id="PS51186">
    <property type="entry name" value="GNAT"/>
    <property type="match status" value="1"/>
</dbReference>